<sequence length="1250" mass="136026">MLPLLTLLSGVHVALVSGGCQTDQQSLLVELKNTLIFNQSKSTKLVAWNYDADCCGWAGVTCDRDGLGHVIGLNLSKESISGGIDESDAIFSLQYLQNLDLSFNDFKTSFPAGFANLTRLISLNMSNAGFMGQIPTEISNLASLVSLDLSMLYSPGVPSLKLEKPNFSTLVQNLTQLTELNLDGVNISANGNEWCQALSSSLPNLQVLSLSNCSLSGPIDPSLAKLQSLSVISMGGNNLSAPVPEFFANFSNLRILLLSDCNLRGTFPPKLFRVSTLEILDLSYNQELRGYMPDHLQNASLKTLVLSYTNFSGTLPDSIGTLKNLSKIGLEACNFSGLIPTSIANLTELVHLDFSSNIFSGPIPSLGRSKKLMYIDFSYNQLSGEISSTQWAGLLNLTYVDLRYNSLNGNIPSSLFAIPSLQKIQLSFNQFTGQFPNISGASSSSLDALDLSSNKLEGHIPRWVFNISRLNVLLLSSNKFSGTIKLGWIQKLHKLTTLNLSHNKLTVIANFTLYSLPQMTTIKLASCNLRVFPDLRNQSKLVYLDLSDNQINGKVPRWIGEVGFDTLLYLNLSQNLLVSLPEPLSLPTSLAILDLHNNVLQGNVPLPPPSVTYVDCSNNNFSSIPPNIGESLSFTIFFSLSNNGIVGVIPESICNASYLQVLDLSNNSLSGTIPSCLMERSKTLGVLNLGRNKFRGSIPDKFPSTCELKTLDLNGNLLEGKLPKSLANCTTLEVLDLGNNKINDIFPCLLKNISSLRVLILRKNNFHGKIGCPKNHGPWPKLQIVDLASNNFGYILPNRCLNTWEAMKRNGNETDGHLSFEALSLSGLYYQDSITVTIKGLQLELLKILTIFTSIDFSENHFVGPIPDAIGQFSALYALNLSHNALTGRIPPFLGKLAQLESLDLSVNQLNGTIPQELVALTFLSFLNLSNNQLVGSIPTGNQFLTFESTSFRVLLFGIHATLASGVCPSDQHSLLVQLHNSLEFDQSKSTKLVRWNFSADCCEWTGVTCDGVGLGHVIGLNLSNESIPGGIDKSVAISRMKKLVTLDLSMLYRPGVPSLKLEKPNLATLLQNLTQLGELRLDGVNASANGNEWCQALSTSLPNLQVLSLSNCFLSGPIDPSLAQLQSLSEIRLGGNNLSAPVPEFFANFSNLRILLSDCNLRGTFPPNVFQVSTLEIIDLLYNLELHGYLPDSLQNASLKTLVLSYTNFSGILPDSIGTLGSLSRTELVDCKFNGSLPISMANLMNSSI</sequence>
<dbReference type="PROSITE" id="PS51450">
    <property type="entry name" value="LRR"/>
    <property type="match status" value="2"/>
</dbReference>
<dbReference type="FunFam" id="3.80.10.10:FF:000041">
    <property type="entry name" value="LRR receptor-like serine/threonine-protein kinase ERECTA"/>
    <property type="match status" value="1"/>
</dbReference>
<dbReference type="FunFam" id="3.80.10.10:FF:000095">
    <property type="entry name" value="LRR receptor-like serine/threonine-protein kinase GSO1"/>
    <property type="match status" value="1"/>
</dbReference>
<keyword evidence="3" id="KW-1003">Cell membrane</keyword>
<dbReference type="Gene3D" id="3.80.10.10">
    <property type="entry name" value="Ribonuclease Inhibitor"/>
    <property type="match status" value="6"/>
</dbReference>
<keyword evidence="9" id="KW-0472">Membrane</keyword>
<dbReference type="SMART" id="SM00369">
    <property type="entry name" value="LRR_TYP"/>
    <property type="match status" value="9"/>
</dbReference>
<keyword evidence="11" id="KW-0325">Glycoprotein</keyword>
<evidence type="ECO:0000256" key="8">
    <source>
        <dbReference type="ARBA" id="ARBA00022989"/>
    </source>
</evidence>
<evidence type="ECO:0000313" key="16">
    <source>
        <dbReference type="Proteomes" id="UP000467840"/>
    </source>
</evidence>
<dbReference type="PANTHER" id="PTHR48061">
    <property type="entry name" value="LEUCINE-RICH REPEAT RECEPTOR PROTEIN KINASE EMS1-LIKE-RELATED"/>
    <property type="match status" value="1"/>
</dbReference>
<dbReference type="SMART" id="SM00365">
    <property type="entry name" value="LRR_SD22"/>
    <property type="match status" value="5"/>
</dbReference>
<dbReference type="PRINTS" id="PR00019">
    <property type="entry name" value="LEURICHRPT"/>
</dbReference>
<evidence type="ECO:0000256" key="12">
    <source>
        <dbReference type="SAM" id="SignalP"/>
    </source>
</evidence>
<keyword evidence="5" id="KW-0812">Transmembrane</keyword>
<dbReference type="InterPro" id="IPR001611">
    <property type="entry name" value="Leu-rich_rpt"/>
</dbReference>
<protein>
    <recommendedName>
        <fullName evidence="17">Leucine-rich repeat-containing N-terminal plant-type domain-containing protein</fullName>
    </recommendedName>
</protein>
<keyword evidence="8" id="KW-1133">Transmembrane helix</keyword>
<dbReference type="Pfam" id="PF08263">
    <property type="entry name" value="LRRNT_2"/>
    <property type="match status" value="2"/>
</dbReference>
<evidence type="ECO:0000256" key="9">
    <source>
        <dbReference type="ARBA" id="ARBA00023136"/>
    </source>
</evidence>
<feature type="domain" description="Disease resistance R13L4/SHOC-2-like LRR" evidence="14">
    <location>
        <begin position="260"/>
        <end position="504"/>
    </location>
</feature>
<keyword evidence="6 12" id="KW-0732">Signal</keyword>
<accession>A0A6A6M1N4</accession>
<dbReference type="InterPro" id="IPR046956">
    <property type="entry name" value="RLP23-like"/>
</dbReference>
<evidence type="ECO:0000256" key="11">
    <source>
        <dbReference type="ARBA" id="ARBA00023180"/>
    </source>
</evidence>
<evidence type="ECO:0000256" key="10">
    <source>
        <dbReference type="ARBA" id="ARBA00023170"/>
    </source>
</evidence>
<dbReference type="SUPFAM" id="SSF52047">
    <property type="entry name" value="RNI-like"/>
    <property type="match status" value="2"/>
</dbReference>
<evidence type="ECO:0000256" key="4">
    <source>
        <dbReference type="ARBA" id="ARBA00022614"/>
    </source>
</evidence>
<dbReference type="EMBL" id="JAAGAX010000008">
    <property type="protein sequence ID" value="KAF2306428.1"/>
    <property type="molecule type" value="Genomic_DNA"/>
</dbReference>
<comment type="similarity">
    <text evidence="2">Belongs to the RLP family.</text>
</comment>
<dbReference type="SUPFAM" id="SSF52058">
    <property type="entry name" value="L domain-like"/>
    <property type="match status" value="2"/>
</dbReference>
<reference evidence="15 16" key="1">
    <citation type="journal article" date="2020" name="Mol. Plant">
        <title>The Chromosome-Based Rubber Tree Genome Provides New Insights into Spurge Genome Evolution and Rubber Biosynthesis.</title>
        <authorList>
            <person name="Liu J."/>
            <person name="Shi C."/>
            <person name="Shi C.C."/>
            <person name="Li W."/>
            <person name="Zhang Q.J."/>
            <person name="Zhang Y."/>
            <person name="Li K."/>
            <person name="Lu H.F."/>
            <person name="Shi C."/>
            <person name="Zhu S.T."/>
            <person name="Xiao Z.Y."/>
            <person name="Nan H."/>
            <person name="Yue Y."/>
            <person name="Zhu X.G."/>
            <person name="Wu Y."/>
            <person name="Hong X.N."/>
            <person name="Fan G.Y."/>
            <person name="Tong Y."/>
            <person name="Zhang D."/>
            <person name="Mao C.L."/>
            <person name="Liu Y.L."/>
            <person name="Hao S.J."/>
            <person name="Liu W.Q."/>
            <person name="Lv M.Q."/>
            <person name="Zhang H.B."/>
            <person name="Liu Y."/>
            <person name="Hu-Tang G.R."/>
            <person name="Wang J.P."/>
            <person name="Wang J.H."/>
            <person name="Sun Y.H."/>
            <person name="Ni S.B."/>
            <person name="Chen W.B."/>
            <person name="Zhang X.C."/>
            <person name="Jiao Y.N."/>
            <person name="Eichler E.E."/>
            <person name="Li G.H."/>
            <person name="Liu X."/>
            <person name="Gao L.Z."/>
        </authorList>
    </citation>
    <scope>NUCLEOTIDE SEQUENCE [LARGE SCALE GENOMIC DNA]</scope>
    <source>
        <strain evidence="16">cv. GT1</strain>
        <tissue evidence="15">Leaf</tissue>
    </source>
</reference>
<comment type="subcellular location">
    <subcellularLocation>
        <location evidence="1">Cell membrane</location>
        <topology evidence="1">Single-pass type I membrane protein</topology>
    </subcellularLocation>
</comment>
<dbReference type="InterPro" id="IPR032675">
    <property type="entry name" value="LRR_dom_sf"/>
</dbReference>
<keyword evidence="4" id="KW-0433">Leucine-rich repeat</keyword>
<evidence type="ECO:0000259" key="13">
    <source>
        <dbReference type="Pfam" id="PF08263"/>
    </source>
</evidence>
<feature type="domain" description="Disease resistance R13L4/SHOC-2-like LRR" evidence="14">
    <location>
        <begin position="89"/>
        <end position="256"/>
    </location>
</feature>
<dbReference type="FunFam" id="3.80.10.10:FF:000213">
    <property type="entry name" value="Tyrosine-sulfated glycopeptide receptor 1"/>
    <property type="match status" value="1"/>
</dbReference>
<evidence type="ECO:0000256" key="7">
    <source>
        <dbReference type="ARBA" id="ARBA00022737"/>
    </source>
</evidence>
<dbReference type="InterPro" id="IPR013210">
    <property type="entry name" value="LRR_N_plant-typ"/>
</dbReference>
<keyword evidence="16" id="KW-1185">Reference proteome</keyword>
<evidence type="ECO:0000259" key="14">
    <source>
        <dbReference type="Pfam" id="PF23598"/>
    </source>
</evidence>
<evidence type="ECO:0000256" key="3">
    <source>
        <dbReference type="ARBA" id="ARBA00022475"/>
    </source>
</evidence>
<evidence type="ECO:0000256" key="5">
    <source>
        <dbReference type="ARBA" id="ARBA00022692"/>
    </source>
</evidence>
<dbReference type="PANTHER" id="PTHR48061:SF2">
    <property type="entry name" value="RECEPTOR LIKE PROTEIN 30-LIKE"/>
    <property type="match status" value="1"/>
</dbReference>
<feature type="chain" id="PRO_5025583970" description="Leucine-rich repeat-containing N-terminal plant-type domain-containing protein" evidence="12">
    <location>
        <begin position="19"/>
        <end position="1250"/>
    </location>
</feature>
<keyword evidence="7" id="KW-0677">Repeat</keyword>
<evidence type="ECO:0000256" key="1">
    <source>
        <dbReference type="ARBA" id="ARBA00004251"/>
    </source>
</evidence>
<dbReference type="Pfam" id="PF23598">
    <property type="entry name" value="LRR_14"/>
    <property type="match status" value="2"/>
</dbReference>
<evidence type="ECO:0008006" key="17">
    <source>
        <dbReference type="Google" id="ProtNLM"/>
    </source>
</evidence>
<feature type="signal peptide" evidence="12">
    <location>
        <begin position="1"/>
        <end position="18"/>
    </location>
</feature>
<name>A0A6A6M1N4_HEVBR</name>
<dbReference type="GO" id="GO:0005886">
    <property type="term" value="C:plasma membrane"/>
    <property type="evidence" value="ECO:0007669"/>
    <property type="project" value="UniProtKB-SubCell"/>
</dbReference>
<dbReference type="Proteomes" id="UP000467840">
    <property type="component" value="Chromosome 9"/>
</dbReference>
<organism evidence="15 16">
    <name type="scientific">Hevea brasiliensis</name>
    <name type="common">Para rubber tree</name>
    <name type="synonym">Siphonia brasiliensis</name>
    <dbReference type="NCBI Taxonomy" id="3981"/>
    <lineage>
        <taxon>Eukaryota</taxon>
        <taxon>Viridiplantae</taxon>
        <taxon>Streptophyta</taxon>
        <taxon>Embryophyta</taxon>
        <taxon>Tracheophyta</taxon>
        <taxon>Spermatophyta</taxon>
        <taxon>Magnoliopsida</taxon>
        <taxon>eudicotyledons</taxon>
        <taxon>Gunneridae</taxon>
        <taxon>Pentapetalae</taxon>
        <taxon>rosids</taxon>
        <taxon>fabids</taxon>
        <taxon>Malpighiales</taxon>
        <taxon>Euphorbiaceae</taxon>
        <taxon>Crotonoideae</taxon>
        <taxon>Micrandreae</taxon>
        <taxon>Hevea</taxon>
    </lineage>
</organism>
<evidence type="ECO:0000256" key="2">
    <source>
        <dbReference type="ARBA" id="ARBA00009592"/>
    </source>
</evidence>
<evidence type="ECO:0000313" key="15">
    <source>
        <dbReference type="EMBL" id="KAF2306428.1"/>
    </source>
</evidence>
<gene>
    <name evidence="15" type="ORF">GH714_017993</name>
</gene>
<feature type="domain" description="Leucine-rich repeat-containing N-terminal plant-type" evidence="13">
    <location>
        <begin position="970"/>
        <end position="1011"/>
    </location>
</feature>
<dbReference type="AlphaFoldDB" id="A0A6A6M1N4"/>
<keyword evidence="10" id="KW-0675">Receptor</keyword>
<dbReference type="Pfam" id="PF13855">
    <property type="entry name" value="LRR_8"/>
    <property type="match status" value="1"/>
</dbReference>
<evidence type="ECO:0000256" key="6">
    <source>
        <dbReference type="ARBA" id="ARBA00022729"/>
    </source>
</evidence>
<proteinExistence type="inferred from homology"/>
<comment type="caution">
    <text evidence="15">The sequence shown here is derived from an EMBL/GenBank/DDBJ whole genome shotgun (WGS) entry which is preliminary data.</text>
</comment>
<dbReference type="InterPro" id="IPR055414">
    <property type="entry name" value="LRR_R13L4/SHOC2-like"/>
</dbReference>
<dbReference type="InterPro" id="IPR003591">
    <property type="entry name" value="Leu-rich_rpt_typical-subtyp"/>
</dbReference>
<dbReference type="Pfam" id="PF00560">
    <property type="entry name" value="LRR_1"/>
    <property type="match status" value="6"/>
</dbReference>
<feature type="domain" description="Leucine-rich repeat-containing N-terminal plant-type" evidence="13">
    <location>
        <begin position="23"/>
        <end position="63"/>
    </location>
</feature>